<dbReference type="Pfam" id="PF13932">
    <property type="entry name" value="SAM_GIDA_C"/>
    <property type="match status" value="1"/>
</dbReference>
<comment type="subunit">
    <text evidence="9 11">Homodimer. Heterotetramer of two MnmE and two MnmG subunits.</text>
</comment>
<evidence type="ECO:0000256" key="4">
    <source>
        <dbReference type="ARBA" id="ARBA00020461"/>
    </source>
</evidence>
<dbReference type="GO" id="GO:0050660">
    <property type="term" value="F:flavin adenine dinucleotide binding"/>
    <property type="evidence" value="ECO:0007669"/>
    <property type="project" value="UniProtKB-UniRule"/>
</dbReference>
<dbReference type="EMBL" id="CP055264">
    <property type="protein sequence ID" value="QKX95441.1"/>
    <property type="molecule type" value="Genomic_DNA"/>
</dbReference>
<evidence type="ECO:0000256" key="11">
    <source>
        <dbReference type="HAMAP-Rule" id="MF_00129"/>
    </source>
</evidence>
<dbReference type="AlphaFoldDB" id="A0A859I9D7"/>
<dbReference type="NCBIfam" id="TIGR00136">
    <property type="entry name" value="mnmG_gidA"/>
    <property type="match status" value="1"/>
</dbReference>
<dbReference type="Pfam" id="PF01134">
    <property type="entry name" value="GIDA"/>
    <property type="match status" value="1"/>
</dbReference>
<keyword evidence="5 11" id="KW-0285">Flavoprotein</keyword>
<keyword evidence="6 11" id="KW-0819">tRNA processing</keyword>
<dbReference type="Proteomes" id="UP000509122">
    <property type="component" value="Chromosome"/>
</dbReference>
<feature type="binding site" evidence="11">
    <location>
        <begin position="23"/>
        <end position="28"/>
    </location>
    <ligand>
        <name>FAD</name>
        <dbReference type="ChEBI" id="CHEBI:57692"/>
    </ligand>
</feature>
<protein>
    <recommendedName>
        <fullName evidence="4 11">tRNA uridine 5-carboxymethylaminomethyl modification enzyme MnmG</fullName>
    </recommendedName>
    <alternativeName>
        <fullName evidence="10 11">Glucose-inhibited division protein A</fullName>
    </alternativeName>
</protein>
<evidence type="ECO:0000256" key="6">
    <source>
        <dbReference type="ARBA" id="ARBA00022694"/>
    </source>
</evidence>
<evidence type="ECO:0000256" key="1">
    <source>
        <dbReference type="ARBA" id="ARBA00001974"/>
    </source>
</evidence>
<dbReference type="InterPro" id="IPR047001">
    <property type="entry name" value="MnmG_C_subdom"/>
</dbReference>
<evidence type="ECO:0000256" key="3">
    <source>
        <dbReference type="ARBA" id="ARBA00007653"/>
    </source>
</evidence>
<feature type="domain" description="tRNA uridine 5-carboxymethylaminomethyl modification enzyme C-terminal subdomain" evidence="12">
    <location>
        <begin position="551"/>
        <end position="622"/>
    </location>
</feature>
<dbReference type="InterPro" id="IPR036188">
    <property type="entry name" value="FAD/NAD-bd_sf"/>
</dbReference>
<dbReference type="InterPro" id="IPR040131">
    <property type="entry name" value="MnmG_N"/>
</dbReference>
<dbReference type="HAMAP" id="MF_00129">
    <property type="entry name" value="MnmG_GidA"/>
    <property type="match status" value="1"/>
</dbReference>
<dbReference type="Pfam" id="PF21680">
    <property type="entry name" value="GIDA_C_1st"/>
    <property type="match status" value="1"/>
</dbReference>
<keyword evidence="7 11" id="KW-0274">FAD</keyword>
<dbReference type="InterPro" id="IPR049312">
    <property type="entry name" value="GIDA_C_N"/>
</dbReference>
<dbReference type="PROSITE" id="PS01280">
    <property type="entry name" value="GIDA_1"/>
    <property type="match status" value="1"/>
</dbReference>
<dbReference type="SMART" id="SM01228">
    <property type="entry name" value="GIDA_assoc_3"/>
    <property type="match status" value="1"/>
</dbReference>
<evidence type="ECO:0000259" key="12">
    <source>
        <dbReference type="SMART" id="SM01228"/>
    </source>
</evidence>
<feature type="binding site" evidence="11">
    <location>
        <position position="378"/>
    </location>
    <ligand>
        <name>FAD</name>
        <dbReference type="ChEBI" id="CHEBI:57692"/>
    </ligand>
</feature>
<keyword evidence="8 11" id="KW-0520">NAD</keyword>
<reference evidence="13 14" key="1">
    <citation type="submission" date="2020-06" db="EMBL/GenBank/DDBJ databases">
        <title>Complete genome sequence of Candidatus Phytoplasma asteris RP166.</title>
        <authorList>
            <person name="Cho S.-T."/>
            <person name="Zwolinska A."/>
            <person name="Huang W."/>
            <person name="Wouters R."/>
            <person name="Hogenhout S.A."/>
            <person name="Kuo C.-H."/>
        </authorList>
    </citation>
    <scope>NUCLEOTIDE SEQUENCE [LARGE SCALE GENOMIC DNA]</scope>
    <source>
        <strain evidence="13">RP166</strain>
    </source>
</reference>
<dbReference type="GO" id="GO:0002098">
    <property type="term" value="P:tRNA wobble uridine modification"/>
    <property type="evidence" value="ECO:0007669"/>
    <property type="project" value="InterPro"/>
</dbReference>
<evidence type="ECO:0000313" key="13">
    <source>
        <dbReference type="EMBL" id="QKX95441.1"/>
    </source>
</evidence>
<comment type="subcellular location">
    <subcellularLocation>
        <location evidence="11">Cytoplasm</location>
    </subcellularLocation>
</comment>
<dbReference type="GO" id="GO:0030488">
    <property type="term" value="P:tRNA methylation"/>
    <property type="evidence" value="ECO:0007669"/>
    <property type="project" value="TreeGrafter"/>
</dbReference>
<dbReference type="InterPro" id="IPR002218">
    <property type="entry name" value="MnmG-rel"/>
</dbReference>
<dbReference type="Gene3D" id="1.10.10.1800">
    <property type="entry name" value="tRNA uridine 5-carboxymethylaminomethyl modification enzyme MnmG/GidA"/>
    <property type="match status" value="1"/>
</dbReference>
<feature type="binding site" evidence="11">
    <location>
        <position position="189"/>
    </location>
    <ligand>
        <name>FAD</name>
        <dbReference type="ChEBI" id="CHEBI:57692"/>
    </ligand>
</feature>
<evidence type="ECO:0000256" key="8">
    <source>
        <dbReference type="ARBA" id="ARBA00023027"/>
    </source>
</evidence>
<comment type="similarity">
    <text evidence="3 11">Belongs to the MnmG family.</text>
</comment>
<dbReference type="KEGG" id="rphy:RP166_4570"/>
<evidence type="ECO:0000256" key="7">
    <source>
        <dbReference type="ARBA" id="ARBA00022827"/>
    </source>
</evidence>
<dbReference type="InterPro" id="IPR044920">
    <property type="entry name" value="MnmG_C_subdom_sf"/>
</dbReference>
<evidence type="ECO:0000313" key="14">
    <source>
        <dbReference type="Proteomes" id="UP000509122"/>
    </source>
</evidence>
<evidence type="ECO:0000256" key="10">
    <source>
        <dbReference type="ARBA" id="ARBA00031800"/>
    </source>
</evidence>
<dbReference type="GO" id="GO:0005829">
    <property type="term" value="C:cytosol"/>
    <property type="evidence" value="ECO:0007669"/>
    <property type="project" value="TreeGrafter"/>
</dbReference>
<feature type="binding site" evidence="11">
    <location>
        <begin position="281"/>
        <end position="295"/>
    </location>
    <ligand>
        <name>NAD(+)</name>
        <dbReference type="ChEBI" id="CHEBI:57540"/>
    </ligand>
</feature>
<name>A0A859I9D7_9MOLU</name>
<evidence type="ECO:0000256" key="5">
    <source>
        <dbReference type="ARBA" id="ARBA00022630"/>
    </source>
</evidence>
<dbReference type="PROSITE" id="PS01281">
    <property type="entry name" value="GIDA_2"/>
    <property type="match status" value="1"/>
</dbReference>
<dbReference type="Gene3D" id="1.10.150.570">
    <property type="entry name" value="GidA associated domain, C-terminal subdomain"/>
    <property type="match status" value="1"/>
</dbReference>
<dbReference type="PANTHER" id="PTHR11806:SF0">
    <property type="entry name" value="PROTEIN MTO1 HOMOLOG, MITOCHONDRIAL"/>
    <property type="match status" value="1"/>
</dbReference>
<dbReference type="InterPro" id="IPR020595">
    <property type="entry name" value="MnmG-rel_CS"/>
</dbReference>
<gene>
    <name evidence="11 13" type="primary">mnmG</name>
    <name evidence="11" type="synonym">gidA</name>
    <name evidence="13" type="ORF">RP166_4570</name>
</gene>
<proteinExistence type="inferred from homology"/>
<dbReference type="PANTHER" id="PTHR11806">
    <property type="entry name" value="GLUCOSE INHIBITED DIVISION PROTEIN A"/>
    <property type="match status" value="1"/>
</dbReference>
<keyword evidence="11" id="KW-0963">Cytoplasm</keyword>
<dbReference type="InterPro" id="IPR026904">
    <property type="entry name" value="MnmG_C"/>
</dbReference>
<evidence type="ECO:0000256" key="2">
    <source>
        <dbReference type="ARBA" id="ARBA00003717"/>
    </source>
</evidence>
<evidence type="ECO:0000256" key="9">
    <source>
        <dbReference type="ARBA" id="ARBA00025948"/>
    </source>
</evidence>
<feature type="binding site" evidence="11">
    <location>
        <position position="134"/>
    </location>
    <ligand>
        <name>FAD</name>
        <dbReference type="ChEBI" id="CHEBI:57692"/>
    </ligand>
</feature>
<comment type="function">
    <text evidence="2 11">NAD-binding protein involved in the addition of a carboxymethylaminomethyl (cmnm) group at the wobble position (U34) of certain tRNAs, forming tRNA-cmnm(5)s(2)U34.</text>
</comment>
<organism evidence="13 14">
    <name type="scientific">Rapeseed phyllody phytoplasma</name>
    <dbReference type="NCBI Taxonomy" id="2490543"/>
    <lineage>
        <taxon>Bacteria</taxon>
        <taxon>Bacillati</taxon>
        <taxon>Mycoplasmatota</taxon>
        <taxon>Mollicutes</taxon>
        <taxon>Acholeplasmatales</taxon>
        <taxon>Acholeplasmataceae</taxon>
        <taxon>Candidatus Phytoplasma</taxon>
        <taxon>16SrI (Aster yellows group)</taxon>
    </lineage>
</organism>
<comment type="cofactor">
    <cofactor evidence="1 11">
        <name>FAD</name>
        <dbReference type="ChEBI" id="CHEBI:57692"/>
    </cofactor>
</comment>
<sequence>MIIKPKKTIKKGTQMIYDSIVIGAGHAGVEAALILAKKHNTLLITGSLKQVASLPCNPSIGGPAKGVVVREIDALGGVMAKAADLAQIQIKMLNSSKGPAVRALRAQIDKLEYPQIIFEILQKTLNLTLLEGLVNNLVIQNNQVQGVCLIDGTKINAKTVIITTGTYLASQILIGDTKKSSGPNGVPTTYGISTQLKELGFEVIRLKTGTPPRVKKNSIDYSQTKIQMGDNLEQIFSFVPQTNQRPQEPCFLTHTNQTTHQVIQKHLNQSAMYGGYVEGTGPRYCPSIEDKVVRFCDKNSHQIFIEPESLSLDEMYLQGLSTSMPQHVQHEILKTIPGLQNAQITKYAYAIEYDAFNPNQLKHSLETKKIQNLFLAGQMNGTSGYEEAACQGLMAGINASLKLQNKPPFVLKRNEAYIGVLIDDLITKGAKEPYRLLTSRAEFRLLLRHDNADLRLKDYGYQLGLIDEKDYNNFQNKKAKINLLLEKSKNYEILVNSDNLSYLKQQKSASLGEKTTLAQLLKRPELNFCTLQHFLQEKADKTIYEQVEIQIKYEGYIAKAQKEAQKLARLEQKKIPSKINYADIKNLSKEAQEKLDLIKPQTLGQATRILGVNQVDISILLVYLEKHHALL</sequence>
<dbReference type="FunFam" id="1.10.150.570:FF:000001">
    <property type="entry name" value="tRNA uridine 5-carboxymethylaminomethyl modification enzyme MnmG"/>
    <property type="match status" value="1"/>
</dbReference>
<accession>A0A859I9D7</accession>
<dbReference type="Gene3D" id="3.50.50.60">
    <property type="entry name" value="FAD/NAD(P)-binding domain"/>
    <property type="match status" value="2"/>
</dbReference>
<dbReference type="FunFam" id="3.50.50.60:FF:000002">
    <property type="entry name" value="tRNA uridine 5-carboxymethylaminomethyl modification enzyme MnmG"/>
    <property type="match status" value="1"/>
</dbReference>
<dbReference type="InterPro" id="IPR004416">
    <property type="entry name" value="MnmG"/>
</dbReference>
<dbReference type="SUPFAM" id="SSF51905">
    <property type="entry name" value="FAD/NAD(P)-binding domain"/>
    <property type="match status" value="1"/>
</dbReference>